<name>A0A2P2L238_RHIMU</name>
<protein>
    <submittedName>
        <fullName evidence="3">Uncharacterized protein MANES_15G051900</fullName>
    </submittedName>
</protein>
<sequence length="190" mass="22247">MSSSSFPLPPSSPFSIIRCRHSRHRTISPHLLSKPSLSLPHSLSLAKSYVCFCSSPYNPANDNSGEFFWLREEQRWLREEQRWIREEQRWLRERESLLAEIQSLKLRIQALEDRIPAQREIVLEERNRIVEGGSVASPIVLKLGEEKEVIGVLENKQEEEEKKKDNKRKPLRKGSEGEEVRELQVCSHFF</sequence>
<feature type="coiled-coil region" evidence="1">
    <location>
        <begin position="87"/>
        <end position="121"/>
    </location>
</feature>
<feature type="region of interest" description="Disordered" evidence="2">
    <location>
        <begin position="157"/>
        <end position="190"/>
    </location>
</feature>
<organism evidence="3">
    <name type="scientific">Rhizophora mucronata</name>
    <name type="common">Asiatic mangrove</name>
    <dbReference type="NCBI Taxonomy" id="61149"/>
    <lineage>
        <taxon>Eukaryota</taxon>
        <taxon>Viridiplantae</taxon>
        <taxon>Streptophyta</taxon>
        <taxon>Embryophyta</taxon>
        <taxon>Tracheophyta</taxon>
        <taxon>Spermatophyta</taxon>
        <taxon>Magnoliopsida</taxon>
        <taxon>eudicotyledons</taxon>
        <taxon>Gunneridae</taxon>
        <taxon>Pentapetalae</taxon>
        <taxon>rosids</taxon>
        <taxon>fabids</taxon>
        <taxon>Malpighiales</taxon>
        <taxon>Rhizophoraceae</taxon>
        <taxon>Rhizophora</taxon>
    </lineage>
</organism>
<proteinExistence type="predicted"/>
<dbReference type="EMBL" id="GGEC01031578">
    <property type="protein sequence ID" value="MBX12062.1"/>
    <property type="molecule type" value="Transcribed_RNA"/>
</dbReference>
<dbReference type="AlphaFoldDB" id="A0A2P2L238"/>
<feature type="compositionally biased region" description="Basic and acidic residues" evidence="2">
    <location>
        <begin position="173"/>
        <end position="182"/>
    </location>
</feature>
<reference evidence="3" key="1">
    <citation type="submission" date="2018-02" db="EMBL/GenBank/DDBJ databases">
        <title>Rhizophora mucronata_Transcriptome.</title>
        <authorList>
            <person name="Meera S.P."/>
            <person name="Sreeshan A."/>
            <person name="Augustine A."/>
        </authorList>
    </citation>
    <scope>NUCLEOTIDE SEQUENCE</scope>
    <source>
        <tissue evidence="3">Leaf</tissue>
    </source>
</reference>
<dbReference type="EMBL" id="GGEC01031575">
    <property type="protein sequence ID" value="MBX12059.1"/>
    <property type="molecule type" value="Transcribed_RNA"/>
</dbReference>
<dbReference type="EMBL" id="GGEC01031569">
    <property type="protein sequence ID" value="MBX12053.1"/>
    <property type="molecule type" value="Transcribed_RNA"/>
</dbReference>
<dbReference type="EMBL" id="GGEC01031570">
    <property type="protein sequence ID" value="MBX12054.1"/>
    <property type="molecule type" value="Transcribed_RNA"/>
</dbReference>
<dbReference type="EMBL" id="GGEC01031572">
    <property type="protein sequence ID" value="MBX12056.1"/>
    <property type="molecule type" value="Transcribed_RNA"/>
</dbReference>
<dbReference type="EMBL" id="GGEC01031576">
    <property type="protein sequence ID" value="MBX12060.1"/>
    <property type="molecule type" value="Transcribed_RNA"/>
</dbReference>
<evidence type="ECO:0000256" key="2">
    <source>
        <dbReference type="SAM" id="MobiDB-lite"/>
    </source>
</evidence>
<evidence type="ECO:0000313" key="3">
    <source>
        <dbReference type="EMBL" id="MBX12054.1"/>
    </source>
</evidence>
<evidence type="ECO:0000256" key="1">
    <source>
        <dbReference type="SAM" id="Coils"/>
    </source>
</evidence>
<accession>A0A2P2L238</accession>
<keyword evidence="1" id="KW-0175">Coiled coil</keyword>